<dbReference type="STRING" id="157652.A0A371FA37"/>
<dbReference type="Proteomes" id="UP000257109">
    <property type="component" value="Unassembled WGS sequence"/>
</dbReference>
<accession>A0A371FA37</accession>
<sequence>MVSLNPEAPEFIPSQVQVQVQPSPCPTSIFTPHYYYYYFAISSFPSRDQLHPFFYDPTTTLPPPSTPFNETTIINPTHQLLPSEPNPTHFHNIVDDDPNPNQKKDEAKTVQQQQQQQVFKAFIRCGTLDPRRSDGLRLKAYAQRRTREHVGQRRSSKYDSLRNRHVTRHTDEHCFRGFPKKKRCYPLLPVKVDGDDTTVMIKNIPSKYTRDMLVEFLEDHCVQVNLRDGKEKGEESNTMAFDFVYLPIDFKSGLNKGYAFVNFTKPQAAWKFLLTASNMKWGLFQSHKIREVVSARLQGKEKLERHFETMNFPCESEDVLPVCFCPPRDGVIKGEQKTIGKLIKRQQTTDGLGGAWPLDSCPGCVVGSTLLVDGAFSQRLAGDMAHWNIPKSKVNYVIHG</sequence>
<dbReference type="Gene3D" id="3.30.70.330">
    <property type="match status" value="1"/>
</dbReference>
<evidence type="ECO:0000313" key="5">
    <source>
        <dbReference type="EMBL" id="RDX75155.1"/>
    </source>
</evidence>
<evidence type="ECO:0000256" key="1">
    <source>
        <dbReference type="ARBA" id="ARBA00022884"/>
    </source>
</evidence>
<keyword evidence="6" id="KW-1185">Reference proteome</keyword>
<protein>
    <submittedName>
        <fullName evidence="5">Protein terminal ear1</fullName>
    </submittedName>
</protein>
<proteinExistence type="predicted"/>
<feature type="non-terminal residue" evidence="5">
    <location>
        <position position="1"/>
    </location>
</feature>
<organism evidence="5 6">
    <name type="scientific">Mucuna pruriens</name>
    <name type="common">Velvet bean</name>
    <name type="synonym">Dolichos pruriens</name>
    <dbReference type="NCBI Taxonomy" id="157652"/>
    <lineage>
        <taxon>Eukaryota</taxon>
        <taxon>Viridiplantae</taxon>
        <taxon>Streptophyta</taxon>
        <taxon>Embryophyta</taxon>
        <taxon>Tracheophyta</taxon>
        <taxon>Spermatophyta</taxon>
        <taxon>Magnoliopsida</taxon>
        <taxon>eudicotyledons</taxon>
        <taxon>Gunneridae</taxon>
        <taxon>Pentapetalae</taxon>
        <taxon>rosids</taxon>
        <taxon>fabids</taxon>
        <taxon>Fabales</taxon>
        <taxon>Fabaceae</taxon>
        <taxon>Papilionoideae</taxon>
        <taxon>50 kb inversion clade</taxon>
        <taxon>NPAAA clade</taxon>
        <taxon>indigoferoid/millettioid clade</taxon>
        <taxon>Phaseoleae</taxon>
        <taxon>Mucuna</taxon>
    </lineage>
</organism>
<dbReference type="PROSITE" id="PS50102">
    <property type="entry name" value="RRM"/>
    <property type="match status" value="1"/>
</dbReference>
<dbReference type="OrthoDB" id="417481at2759"/>
<dbReference type="InterPro" id="IPR012677">
    <property type="entry name" value="Nucleotide-bd_a/b_plait_sf"/>
</dbReference>
<reference evidence="5" key="1">
    <citation type="submission" date="2018-05" db="EMBL/GenBank/DDBJ databases">
        <title>Draft genome of Mucuna pruriens seed.</title>
        <authorList>
            <person name="Nnadi N.E."/>
            <person name="Vos R."/>
            <person name="Hasami M.H."/>
            <person name="Devisetty U.K."/>
            <person name="Aguiy J.C."/>
        </authorList>
    </citation>
    <scope>NUCLEOTIDE SEQUENCE [LARGE SCALE GENOMIC DNA]</scope>
    <source>
        <strain evidence="5">JCA_2017</strain>
    </source>
</reference>
<feature type="domain" description="RRM" evidence="4">
    <location>
        <begin position="197"/>
        <end position="296"/>
    </location>
</feature>
<evidence type="ECO:0000256" key="3">
    <source>
        <dbReference type="SAM" id="MobiDB-lite"/>
    </source>
</evidence>
<dbReference type="InterPro" id="IPR007201">
    <property type="entry name" value="Mei2-like_Rrm_C"/>
</dbReference>
<dbReference type="InterPro" id="IPR000504">
    <property type="entry name" value="RRM_dom"/>
</dbReference>
<evidence type="ECO:0000259" key="4">
    <source>
        <dbReference type="PROSITE" id="PS50102"/>
    </source>
</evidence>
<dbReference type="AlphaFoldDB" id="A0A371FA37"/>
<gene>
    <name evidence="5" type="primary">TE1</name>
    <name evidence="5" type="ORF">CR513_45000</name>
</gene>
<evidence type="ECO:0000313" key="6">
    <source>
        <dbReference type="Proteomes" id="UP000257109"/>
    </source>
</evidence>
<name>A0A371FA37_MUCPR</name>
<dbReference type="PANTHER" id="PTHR23189">
    <property type="entry name" value="RNA RECOGNITION MOTIF-CONTAINING"/>
    <property type="match status" value="1"/>
</dbReference>
<dbReference type="SUPFAM" id="SSF54928">
    <property type="entry name" value="RNA-binding domain, RBD"/>
    <property type="match status" value="1"/>
</dbReference>
<dbReference type="InterPro" id="IPR035979">
    <property type="entry name" value="RBD_domain_sf"/>
</dbReference>
<dbReference type="EMBL" id="QJKJ01009924">
    <property type="protein sequence ID" value="RDX75155.1"/>
    <property type="molecule type" value="Genomic_DNA"/>
</dbReference>
<dbReference type="GO" id="GO:0003723">
    <property type="term" value="F:RNA binding"/>
    <property type="evidence" value="ECO:0007669"/>
    <property type="project" value="UniProtKB-UniRule"/>
</dbReference>
<dbReference type="Pfam" id="PF04059">
    <property type="entry name" value="RRM_2"/>
    <property type="match status" value="1"/>
</dbReference>
<evidence type="ECO:0000256" key="2">
    <source>
        <dbReference type="PROSITE-ProRule" id="PRU00176"/>
    </source>
</evidence>
<keyword evidence="1 2" id="KW-0694">RNA-binding</keyword>
<feature type="region of interest" description="Disordered" evidence="3">
    <location>
        <begin position="83"/>
        <end position="107"/>
    </location>
</feature>
<comment type="caution">
    <text evidence="5">The sequence shown here is derived from an EMBL/GenBank/DDBJ whole genome shotgun (WGS) entry which is preliminary data.</text>
</comment>